<gene>
    <name evidence="2" type="ORF">LCGC14_1401650</name>
</gene>
<accession>A0A0F9KHW6</accession>
<keyword evidence="1" id="KW-1133">Transmembrane helix</keyword>
<name>A0A0F9KHW6_9ZZZZ</name>
<organism evidence="2">
    <name type="scientific">marine sediment metagenome</name>
    <dbReference type="NCBI Taxonomy" id="412755"/>
    <lineage>
        <taxon>unclassified sequences</taxon>
        <taxon>metagenomes</taxon>
        <taxon>ecological metagenomes</taxon>
    </lineage>
</organism>
<keyword evidence="1" id="KW-0472">Membrane</keyword>
<protein>
    <submittedName>
        <fullName evidence="2">Uncharacterized protein</fullName>
    </submittedName>
</protein>
<reference evidence="2" key="1">
    <citation type="journal article" date="2015" name="Nature">
        <title>Complex archaea that bridge the gap between prokaryotes and eukaryotes.</title>
        <authorList>
            <person name="Spang A."/>
            <person name="Saw J.H."/>
            <person name="Jorgensen S.L."/>
            <person name="Zaremba-Niedzwiedzka K."/>
            <person name="Martijn J."/>
            <person name="Lind A.E."/>
            <person name="van Eijk R."/>
            <person name="Schleper C."/>
            <person name="Guy L."/>
            <person name="Ettema T.J."/>
        </authorList>
    </citation>
    <scope>NUCLEOTIDE SEQUENCE</scope>
</reference>
<proteinExistence type="predicted"/>
<evidence type="ECO:0000256" key="1">
    <source>
        <dbReference type="SAM" id="Phobius"/>
    </source>
</evidence>
<sequence length="60" mass="6878">MPETQFKLDSTLGSTRRFIMWEMRSLTLWSRLKVVGSMLLAPLTIILIGRSIPVSIKDKD</sequence>
<dbReference type="AlphaFoldDB" id="A0A0F9KHW6"/>
<keyword evidence="1" id="KW-0812">Transmembrane</keyword>
<evidence type="ECO:0000313" key="2">
    <source>
        <dbReference type="EMBL" id="KKM74301.1"/>
    </source>
</evidence>
<feature type="transmembrane region" description="Helical" evidence="1">
    <location>
        <begin position="28"/>
        <end position="49"/>
    </location>
</feature>
<dbReference type="EMBL" id="LAZR01009162">
    <property type="protein sequence ID" value="KKM74301.1"/>
    <property type="molecule type" value="Genomic_DNA"/>
</dbReference>
<comment type="caution">
    <text evidence="2">The sequence shown here is derived from an EMBL/GenBank/DDBJ whole genome shotgun (WGS) entry which is preliminary data.</text>
</comment>